<evidence type="ECO:0000313" key="1">
    <source>
        <dbReference type="EMBL" id="KAF2828923.1"/>
    </source>
</evidence>
<accession>A0A6A7A6X8</accession>
<dbReference type="Proteomes" id="UP000799424">
    <property type="component" value="Unassembled WGS sequence"/>
</dbReference>
<dbReference type="AlphaFoldDB" id="A0A6A7A6X8"/>
<dbReference type="EMBL" id="MU006221">
    <property type="protein sequence ID" value="KAF2828923.1"/>
    <property type="molecule type" value="Genomic_DNA"/>
</dbReference>
<sequence>DYKANGYLCEVYMETTDGLNCYASVTCNDGKKEYNAGKETWNVCYQGGRQYFTDSRIGEFSITFREKDSSGQGLTGPVLQVKDIDNWMEIPVSNLAHQKWMDEDCAAHAGTKCPDGPYICTNLQYDTSKGRTRNWKCGVPMRGMNFPGLDSNKPTNARDYAPGWCGVHVTQFQKPNPAKDGYRLEAKIFDANQNEIGNSVAAGKTGSKIVFNSKLPMPFVVNSRAVDADPLDFEYGPERWDSNEQAAHHCKMGAYDNGKRDMDCGFRCD</sequence>
<reference evidence="1" key="1">
    <citation type="journal article" date="2020" name="Stud. Mycol.">
        <title>101 Dothideomycetes genomes: a test case for predicting lifestyles and emergence of pathogens.</title>
        <authorList>
            <person name="Haridas S."/>
            <person name="Albert R."/>
            <person name="Binder M."/>
            <person name="Bloem J."/>
            <person name="Labutti K."/>
            <person name="Salamov A."/>
            <person name="Andreopoulos B."/>
            <person name="Baker S."/>
            <person name="Barry K."/>
            <person name="Bills G."/>
            <person name="Bluhm B."/>
            <person name="Cannon C."/>
            <person name="Castanera R."/>
            <person name="Culley D."/>
            <person name="Daum C."/>
            <person name="Ezra D."/>
            <person name="Gonzalez J."/>
            <person name="Henrissat B."/>
            <person name="Kuo A."/>
            <person name="Liang C."/>
            <person name="Lipzen A."/>
            <person name="Lutzoni F."/>
            <person name="Magnuson J."/>
            <person name="Mondo S."/>
            <person name="Nolan M."/>
            <person name="Ohm R."/>
            <person name="Pangilinan J."/>
            <person name="Park H.-J."/>
            <person name="Ramirez L."/>
            <person name="Alfaro M."/>
            <person name="Sun H."/>
            <person name="Tritt A."/>
            <person name="Yoshinaga Y."/>
            <person name="Zwiers L.-H."/>
            <person name="Turgeon B."/>
            <person name="Goodwin S."/>
            <person name="Spatafora J."/>
            <person name="Crous P."/>
            <person name="Grigoriev I."/>
        </authorList>
    </citation>
    <scope>NUCLEOTIDE SEQUENCE</scope>
    <source>
        <strain evidence="1">CBS 113818</strain>
    </source>
</reference>
<protein>
    <submittedName>
        <fullName evidence="1">Uncharacterized protein</fullName>
    </submittedName>
</protein>
<dbReference type="OrthoDB" id="2119228at2759"/>
<organism evidence="1 2">
    <name type="scientific">Ophiobolus disseminans</name>
    <dbReference type="NCBI Taxonomy" id="1469910"/>
    <lineage>
        <taxon>Eukaryota</taxon>
        <taxon>Fungi</taxon>
        <taxon>Dikarya</taxon>
        <taxon>Ascomycota</taxon>
        <taxon>Pezizomycotina</taxon>
        <taxon>Dothideomycetes</taxon>
        <taxon>Pleosporomycetidae</taxon>
        <taxon>Pleosporales</taxon>
        <taxon>Pleosporineae</taxon>
        <taxon>Phaeosphaeriaceae</taxon>
        <taxon>Ophiobolus</taxon>
    </lineage>
</organism>
<name>A0A6A7A6X8_9PLEO</name>
<keyword evidence="2" id="KW-1185">Reference proteome</keyword>
<proteinExistence type="predicted"/>
<evidence type="ECO:0000313" key="2">
    <source>
        <dbReference type="Proteomes" id="UP000799424"/>
    </source>
</evidence>
<gene>
    <name evidence="1" type="ORF">CC86DRAFT_287247</name>
</gene>
<feature type="non-terminal residue" evidence="1">
    <location>
        <position position="1"/>
    </location>
</feature>